<gene>
    <name evidence="2" type="ORF">BOKJ2_LOCUS10986</name>
</gene>
<accession>A0A811L956</accession>
<reference evidence="2" key="1">
    <citation type="submission" date="2020-09" db="EMBL/GenBank/DDBJ databases">
        <authorList>
            <person name="Kikuchi T."/>
        </authorList>
    </citation>
    <scope>NUCLEOTIDE SEQUENCE</scope>
    <source>
        <strain evidence="2">SH1</strain>
    </source>
</reference>
<dbReference type="OrthoDB" id="5827554at2759"/>
<evidence type="ECO:0000313" key="3">
    <source>
        <dbReference type="Proteomes" id="UP000614601"/>
    </source>
</evidence>
<feature type="transmembrane region" description="Helical" evidence="1">
    <location>
        <begin position="131"/>
        <end position="151"/>
    </location>
</feature>
<dbReference type="Proteomes" id="UP000614601">
    <property type="component" value="Unassembled WGS sequence"/>
</dbReference>
<name>A0A811L956_9BILA</name>
<sequence length="187" mass="21426">MLDGYSCSRNTRHHSGTSYRSFCVHVRNIIGIVCGIELGVLVYLFIYKFDDTIGSCYVGRSLIKSARHETCKSTLLLSFTIFHAVCDVLTMMSIALEKNKLVLPLLIVLVLNITISLLFLLIALFTYALSAVPYSTIFVLFVLAQAVFRVYEFVCARRLYWYYKWAADQRNLPQCSLLKEEESSFQF</sequence>
<proteinExistence type="predicted"/>
<feature type="transmembrane region" description="Helical" evidence="1">
    <location>
        <begin position="29"/>
        <end position="47"/>
    </location>
</feature>
<feature type="transmembrane region" description="Helical" evidence="1">
    <location>
        <begin position="75"/>
        <end position="96"/>
    </location>
</feature>
<comment type="caution">
    <text evidence="2">The sequence shown here is derived from an EMBL/GenBank/DDBJ whole genome shotgun (WGS) entry which is preliminary data.</text>
</comment>
<feature type="transmembrane region" description="Helical" evidence="1">
    <location>
        <begin position="103"/>
        <end position="125"/>
    </location>
</feature>
<organism evidence="2 3">
    <name type="scientific">Bursaphelenchus okinawaensis</name>
    <dbReference type="NCBI Taxonomy" id="465554"/>
    <lineage>
        <taxon>Eukaryota</taxon>
        <taxon>Metazoa</taxon>
        <taxon>Ecdysozoa</taxon>
        <taxon>Nematoda</taxon>
        <taxon>Chromadorea</taxon>
        <taxon>Rhabditida</taxon>
        <taxon>Tylenchina</taxon>
        <taxon>Tylenchomorpha</taxon>
        <taxon>Aphelenchoidea</taxon>
        <taxon>Aphelenchoididae</taxon>
        <taxon>Bursaphelenchus</taxon>
    </lineage>
</organism>
<keyword evidence="1" id="KW-0472">Membrane</keyword>
<evidence type="ECO:0000256" key="1">
    <source>
        <dbReference type="SAM" id="Phobius"/>
    </source>
</evidence>
<dbReference type="Proteomes" id="UP000783686">
    <property type="component" value="Unassembled WGS sequence"/>
</dbReference>
<keyword evidence="3" id="KW-1185">Reference proteome</keyword>
<evidence type="ECO:0000313" key="2">
    <source>
        <dbReference type="EMBL" id="CAD5224252.1"/>
    </source>
</evidence>
<keyword evidence="1" id="KW-0812">Transmembrane</keyword>
<dbReference type="EMBL" id="CAJFCW020000005">
    <property type="protein sequence ID" value="CAG9119769.1"/>
    <property type="molecule type" value="Genomic_DNA"/>
</dbReference>
<dbReference type="AlphaFoldDB" id="A0A811L956"/>
<dbReference type="EMBL" id="CAJFDH010000005">
    <property type="protein sequence ID" value="CAD5224252.1"/>
    <property type="molecule type" value="Genomic_DNA"/>
</dbReference>
<keyword evidence="1" id="KW-1133">Transmembrane helix</keyword>
<protein>
    <submittedName>
        <fullName evidence="2">Uncharacterized protein</fullName>
    </submittedName>
</protein>